<dbReference type="Proteomes" id="UP000233837">
    <property type="component" value="Unassembled WGS sequence"/>
</dbReference>
<dbReference type="Pfam" id="PF16987">
    <property type="entry name" value="KIX_2"/>
    <property type="match status" value="1"/>
</dbReference>
<dbReference type="AlphaFoldDB" id="A0A2I0V6Z5"/>
<keyword evidence="2" id="KW-0539">Nucleus</keyword>
<evidence type="ECO:0000313" key="5">
    <source>
        <dbReference type="Proteomes" id="UP000233837"/>
    </source>
</evidence>
<sequence length="60" mass="6876">MDTLWRHLPVAAPEGMTELKKIAVRFEEKIYAAAVNQDCFWLVKKGQLGQYALHQLESDS</sequence>
<dbReference type="GO" id="GO:0006355">
    <property type="term" value="P:regulation of DNA-templated transcription"/>
    <property type="evidence" value="ECO:0007669"/>
    <property type="project" value="InterPro"/>
</dbReference>
<dbReference type="GO" id="GO:0005634">
    <property type="term" value="C:nucleus"/>
    <property type="evidence" value="ECO:0007669"/>
    <property type="project" value="UniProtKB-SubCell"/>
</dbReference>
<keyword evidence="5" id="KW-1185">Reference proteome</keyword>
<reference evidence="4 5" key="2">
    <citation type="journal article" date="2017" name="Nature">
        <title>The Apostasia genome and the evolution of orchids.</title>
        <authorList>
            <person name="Zhang G.Q."/>
            <person name="Liu K.W."/>
            <person name="Li Z."/>
            <person name="Lohaus R."/>
            <person name="Hsiao Y.Y."/>
            <person name="Niu S.C."/>
            <person name="Wang J.Y."/>
            <person name="Lin Y.C."/>
            <person name="Xu Q."/>
            <person name="Chen L.J."/>
            <person name="Yoshida K."/>
            <person name="Fujiwara S."/>
            <person name="Wang Z.W."/>
            <person name="Zhang Y.Q."/>
            <person name="Mitsuda N."/>
            <person name="Wang M."/>
            <person name="Liu G.H."/>
            <person name="Pecoraro L."/>
            <person name="Huang H.X."/>
            <person name="Xiao X.J."/>
            <person name="Lin M."/>
            <person name="Wu X.Y."/>
            <person name="Wu W.L."/>
            <person name="Chen Y.Y."/>
            <person name="Chang S.B."/>
            <person name="Sakamoto S."/>
            <person name="Ohme-Takagi M."/>
            <person name="Yagi M."/>
            <person name="Zeng S.J."/>
            <person name="Shen C.Y."/>
            <person name="Yeh C.M."/>
            <person name="Luo Y.B."/>
            <person name="Tsai W.C."/>
            <person name="Van de Peer Y."/>
            <person name="Liu Z.J."/>
        </authorList>
    </citation>
    <scope>NUCLEOTIDE SEQUENCE [LARGE SCALE GENOMIC DNA]</scope>
    <source>
        <tissue evidence="4">The whole plant</tissue>
    </source>
</reference>
<evidence type="ECO:0000313" key="4">
    <source>
        <dbReference type="EMBL" id="PKU59179.1"/>
    </source>
</evidence>
<feature type="domain" description="Mediator complex subunit 15 KIX" evidence="3">
    <location>
        <begin position="1"/>
        <end position="38"/>
    </location>
</feature>
<name>A0A2I0V6Z5_9ASPA</name>
<reference evidence="4 5" key="1">
    <citation type="journal article" date="2016" name="Sci. Rep.">
        <title>The Dendrobium catenatum Lindl. genome sequence provides insights into polysaccharide synthase, floral development and adaptive evolution.</title>
        <authorList>
            <person name="Zhang G.Q."/>
            <person name="Xu Q."/>
            <person name="Bian C."/>
            <person name="Tsai W.C."/>
            <person name="Yeh C.M."/>
            <person name="Liu K.W."/>
            <person name="Yoshida K."/>
            <person name="Zhang L.S."/>
            <person name="Chang S.B."/>
            <person name="Chen F."/>
            <person name="Shi Y."/>
            <person name="Su Y.Y."/>
            <person name="Zhang Y.Q."/>
            <person name="Chen L.J."/>
            <person name="Yin Y."/>
            <person name="Lin M."/>
            <person name="Huang H."/>
            <person name="Deng H."/>
            <person name="Wang Z.W."/>
            <person name="Zhu S.L."/>
            <person name="Zhao X."/>
            <person name="Deng C."/>
            <person name="Niu S.C."/>
            <person name="Huang J."/>
            <person name="Wang M."/>
            <person name="Liu G.H."/>
            <person name="Yang H.J."/>
            <person name="Xiao X.J."/>
            <person name="Hsiao Y.Y."/>
            <person name="Wu W.L."/>
            <person name="Chen Y.Y."/>
            <person name="Mitsuda N."/>
            <person name="Ohme-Takagi M."/>
            <person name="Luo Y.B."/>
            <person name="Van de Peer Y."/>
            <person name="Liu Z.J."/>
        </authorList>
    </citation>
    <scope>NUCLEOTIDE SEQUENCE [LARGE SCALE GENOMIC DNA]</scope>
    <source>
        <tissue evidence="4">The whole plant</tissue>
    </source>
</reference>
<dbReference type="GO" id="GO:0003712">
    <property type="term" value="F:transcription coregulator activity"/>
    <property type="evidence" value="ECO:0007669"/>
    <property type="project" value="InterPro"/>
</dbReference>
<dbReference type="InterPro" id="IPR036546">
    <property type="entry name" value="MED15_KIX"/>
</dbReference>
<proteinExistence type="predicted"/>
<dbReference type="InterPro" id="IPR036529">
    <property type="entry name" value="KIX_dom_sf"/>
</dbReference>
<evidence type="ECO:0000256" key="1">
    <source>
        <dbReference type="ARBA" id="ARBA00004123"/>
    </source>
</evidence>
<organism evidence="4 5">
    <name type="scientific">Dendrobium catenatum</name>
    <dbReference type="NCBI Taxonomy" id="906689"/>
    <lineage>
        <taxon>Eukaryota</taxon>
        <taxon>Viridiplantae</taxon>
        <taxon>Streptophyta</taxon>
        <taxon>Embryophyta</taxon>
        <taxon>Tracheophyta</taxon>
        <taxon>Spermatophyta</taxon>
        <taxon>Magnoliopsida</taxon>
        <taxon>Liliopsida</taxon>
        <taxon>Asparagales</taxon>
        <taxon>Orchidaceae</taxon>
        <taxon>Epidendroideae</taxon>
        <taxon>Malaxideae</taxon>
        <taxon>Dendrobiinae</taxon>
        <taxon>Dendrobium</taxon>
    </lineage>
</organism>
<dbReference type="EMBL" id="KZ505569">
    <property type="protein sequence ID" value="PKU59179.1"/>
    <property type="molecule type" value="Genomic_DNA"/>
</dbReference>
<accession>A0A2I0V6Z5</accession>
<evidence type="ECO:0000256" key="2">
    <source>
        <dbReference type="ARBA" id="ARBA00023242"/>
    </source>
</evidence>
<protein>
    <submittedName>
        <fullName evidence="4">Mediator of RNA polymerase II transcription subunit 15a</fullName>
    </submittedName>
</protein>
<comment type="subcellular location">
    <subcellularLocation>
        <location evidence="1">Nucleus</location>
    </subcellularLocation>
</comment>
<dbReference type="Gene3D" id="1.10.246.20">
    <property type="entry name" value="Coactivator CBP, KIX domain"/>
    <property type="match status" value="1"/>
</dbReference>
<evidence type="ECO:0000259" key="3">
    <source>
        <dbReference type="Pfam" id="PF16987"/>
    </source>
</evidence>
<gene>
    <name evidence="4" type="primary">MED15A</name>
    <name evidence="4" type="ORF">MA16_Dca029094</name>
</gene>